<gene>
    <name evidence="1" type="ORF">KD146_09815</name>
</gene>
<dbReference type="SUPFAM" id="SSF141318">
    <property type="entry name" value="TM0957-like"/>
    <property type="match status" value="1"/>
</dbReference>
<evidence type="ECO:0000313" key="2">
    <source>
        <dbReference type="Proteomes" id="UP000678281"/>
    </source>
</evidence>
<dbReference type="AlphaFoldDB" id="A0A942E6C9"/>
<dbReference type="Proteomes" id="UP000678281">
    <property type="component" value="Unassembled WGS sequence"/>
</dbReference>
<dbReference type="PIRSF" id="PIRSF033535">
    <property type="entry name" value="UCP033535_plp"/>
    <property type="match status" value="1"/>
</dbReference>
<proteinExistence type="predicted"/>
<dbReference type="Pfam" id="PF10054">
    <property type="entry name" value="DUF2291"/>
    <property type="match status" value="1"/>
</dbReference>
<protein>
    <submittedName>
        <fullName evidence="1">DUF2291 domain-containing protein</fullName>
    </submittedName>
</protein>
<dbReference type="RefSeq" id="WP_212658493.1">
    <property type="nucleotide sequence ID" value="NZ_JAGXTP010000001.1"/>
</dbReference>
<evidence type="ECO:0000313" key="1">
    <source>
        <dbReference type="EMBL" id="MBS3848988.1"/>
    </source>
</evidence>
<dbReference type="Gene3D" id="2.40.50.420">
    <property type="entry name" value="Envelope glycoprotein gp160, DUF2291, alpha/beta domain"/>
    <property type="match status" value="1"/>
</dbReference>
<keyword evidence="2" id="KW-1185">Reference proteome</keyword>
<dbReference type="InterPro" id="IPR014582">
    <property type="entry name" value="UCP033535_lipo"/>
</dbReference>
<reference evidence="1" key="1">
    <citation type="submission" date="2021-04" db="EMBL/GenBank/DDBJ databases">
        <title>Devosia litorisediminis sp. nov., isolated from a sand dune.</title>
        <authorList>
            <person name="Park S."/>
            <person name="Yoon J.-H."/>
        </authorList>
    </citation>
    <scope>NUCLEOTIDE SEQUENCE</scope>
    <source>
        <strain evidence="1">BSSL-BM10</strain>
    </source>
</reference>
<organism evidence="1 2">
    <name type="scientific">Devosia litorisediminis</name>
    <dbReference type="NCBI Taxonomy" id="2829817"/>
    <lineage>
        <taxon>Bacteria</taxon>
        <taxon>Pseudomonadati</taxon>
        <taxon>Pseudomonadota</taxon>
        <taxon>Alphaproteobacteria</taxon>
        <taxon>Hyphomicrobiales</taxon>
        <taxon>Devosiaceae</taxon>
        <taxon>Devosia</taxon>
    </lineage>
</organism>
<name>A0A942E6C9_9HYPH</name>
<dbReference type="Gene3D" id="1.10.10.1260">
    <property type="entry name" value="Envelope glycoprotein gp160, DUF2291, helical domain"/>
    <property type="match status" value="1"/>
</dbReference>
<accession>A0A942E6C9</accession>
<comment type="caution">
    <text evidence="1">The sequence shown here is derived from an EMBL/GenBank/DDBJ whole genome shotgun (WGS) entry which is preliminary data.</text>
</comment>
<dbReference type="InterPro" id="IPR036215">
    <property type="entry name" value="TM0957-like_sf"/>
</dbReference>
<sequence length="212" mass="21941">MVHRFVVGIALTLALAVPLAGCKIVPISEDGAQEEAGFDAAGYASAIWSERGFAHFGDTAQPVTEVLPAISADLSVAGPQYGSRAGEGSPWSFVVTGTGTVVEKNTESRAGTMVVELDDATGSLQAMLQIGPVIRGNAVRDALPFVSFKDFINQLEFADAGKALTALALEGVSGSIEELKVGDQIAFTGAMSIANTSDRMLITPVVLEKTGP</sequence>
<dbReference type="EMBL" id="JAGXTP010000001">
    <property type="protein sequence ID" value="MBS3848988.1"/>
    <property type="molecule type" value="Genomic_DNA"/>
</dbReference>